<dbReference type="PANTHER" id="PTHR37479:SF1">
    <property type="entry name" value="CELL DIVISION PROTEIN FTSL"/>
    <property type="match status" value="1"/>
</dbReference>
<comment type="caution">
    <text evidence="10">The sequence shown here is derived from an EMBL/GenBank/DDBJ whole genome shotgun (WGS) entry which is preliminary data.</text>
</comment>
<keyword evidence="11" id="KW-1185">Reference proteome</keyword>
<comment type="subunit">
    <text evidence="8">Part of a complex composed of FtsB, FtsL and FtsQ.</text>
</comment>
<evidence type="ECO:0000256" key="6">
    <source>
        <dbReference type="ARBA" id="ARBA00023136"/>
    </source>
</evidence>
<evidence type="ECO:0000256" key="5">
    <source>
        <dbReference type="ARBA" id="ARBA00022989"/>
    </source>
</evidence>
<evidence type="ECO:0000256" key="2">
    <source>
        <dbReference type="ARBA" id="ARBA00022475"/>
    </source>
</evidence>
<dbReference type="GO" id="GO:0005886">
    <property type="term" value="C:plasma membrane"/>
    <property type="evidence" value="ECO:0007669"/>
    <property type="project" value="UniProtKB-SubCell"/>
</dbReference>
<evidence type="ECO:0000256" key="4">
    <source>
        <dbReference type="ARBA" id="ARBA00022692"/>
    </source>
</evidence>
<dbReference type="NCBIfam" id="TIGR02209">
    <property type="entry name" value="ftsL_broad"/>
    <property type="match status" value="1"/>
</dbReference>
<dbReference type="EMBL" id="AAQH01000027">
    <property type="protein sequence ID" value="EAT10954.1"/>
    <property type="molecule type" value="Genomic_DNA"/>
</dbReference>
<accession>Q1MYB3</accession>
<name>Q1MYB3_9GAMM</name>
<comment type="subcellular location">
    <subcellularLocation>
        <location evidence="8">Cell inner membrane</location>
        <topology evidence="8">Single-pass type II membrane protein</topology>
    </subcellularLocation>
    <subcellularLocation>
        <location evidence="1">Cell membrane</location>
        <topology evidence="1">Single-pass type II membrane protein</topology>
    </subcellularLocation>
    <text evidence="8">Localizes to the division septum where it forms a ring structure.</text>
</comment>
<keyword evidence="6 8" id="KW-0472">Membrane</keyword>
<evidence type="ECO:0000256" key="9">
    <source>
        <dbReference type="NCBIfam" id="TIGR02209"/>
    </source>
</evidence>
<dbReference type="Pfam" id="PF04999">
    <property type="entry name" value="FtsL"/>
    <property type="match status" value="1"/>
</dbReference>
<evidence type="ECO:0000256" key="8">
    <source>
        <dbReference type="HAMAP-Rule" id="MF_00910"/>
    </source>
</evidence>
<dbReference type="GO" id="GO:0032153">
    <property type="term" value="C:cell division site"/>
    <property type="evidence" value="ECO:0007669"/>
    <property type="project" value="UniProtKB-UniRule"/>
</dbReference>
<comment type="similarity">
    <text evidence="8">Belongs to the FtsL family.</text>
</comment>
<dbReference type="HOGENOM" id="CLU_156524_1_0_6"/>
<dbReference type="PANTHER" id="PTHR37479">
    <property type="entry name" value="CELL DIVISION PROTEIN FTSL"/>
    <property type="match status" value="1"/>
</dbReference>
<dbReference type="AlphaFoldDB" id="Q1MYB3"/>
<keyword evidence="4 8" id="KW-0812">Transmembrane</keyword>
<evidence type="ECO:0000256" key="1">
    <source>
        <dbReference type="ARBA" id="ARBA00004401"/>
    </source>
</evidence>
<evidence type="ECO:0000256" key="3">
    <source>
        <dbReference type="ARBA" id="ARBA00022618"/>
    </source>
</evidence>
<keyword evidence="5 8" id="KW-1133">Transmembrane helix</keyword>
<dbReference type="RefSeq" id="WP_007016765.1">
    <property type="nucleotide sequence ID" value="NZ_AAQH01000027.1"/>
</dbReference>
<dbReference type="Proteomes" id="UP000004263">
    <property type="component" value="Unassembled WGS sequence"/>
</dbReference>
<keyword evidence="7 8" id="KW-0131">Cell cycle</keyword>
<organism evidence="10 11">
    <name type="scientific">Bermanella marisrubri</name>
    <dbReference type="NCBI Taxonomy" id="207949"/>
    <lineage>
        <taxon>Bacteria</taxon>
        <taxon>Pseudomonadati</taxon>
        <taxon>Pseudomonadota</taxon>
        <taxon>Gammaproteobacteria</taxon>
        <taxon>Oceanospirillales</taxon>
        <taxon>Oceanospirillaceae</taxon>
        <taxon>Bermanella</taxon>
    </lineage>
</organism>
<evidence type="ECO:0000256" key="7">
    <source>
        <dbReference type="ARBA" id="ARBA00023306"/>
    </source>
</evidence>
<evidence type="ECO:0000313" key="11">
    <source>
        <dbReference type="Proteomes" id="UP000004263"/>
    </source>
</evidence>
<dbReference type="GO" id="GO:0043093">
    <property type="term" value="P:FtsZ-dependent cytokinesis"/>
    <property type="evidence" value="ECO:0007669"/>
    <property type="project" value="UniProtKB-UniRule"/>
</dbReference>
<dbReference type="STRING" id="207949.RED65_03025"/>
<comment type="function">
    <text evidence="8">Essential cell division protein. May link together the upstream cell division proteins, which are predominantly cytoplasmic, with the downstream cell division proteins, which are predominantly periplasmic.</text>
</comment>
<keyword evidence="8" id="KW-0997">Cell inner membrane</keyword>
<evidence type="ECO:0000313" key="10">
    <source>
        <dbReference type="EMBL" id="EAT10954.1"/>
    </source>
</evidence>
<dbReference type="HAMAP" id="MF_00910">
    <property type="entry name" value="FtsL"/>
    <property type="match status" value="1"/>
</dbReference>
<sequence length="88" mass="10170">MLKTGIAAFVLFTNALAVILVSFENRELAHEWQALGEEHDQLQEEYGRLMLEYSTLAAPSRVEYIARQKLNMEFPDKNNTQVIELNEQ</sequence>
<keyword evidence="3 8" id="KW-0132">Cell division</keyword>
<protein>
    <recommendedName>
        <fullName evidence="8 9">Cell division protein FtsL</fullName>
    </recommendedName>
</protein>
<gene>
    <name evidence="8" type="primary">ftsL</name>
    <name evidence="10" type="ORF">RED65_03025</name>
</gene>
<keyword evidence="2 8" id="KW-1003">Cell membrane</keyword>
<reference evidence="10 11" key="1">
    <citation type="submission" date="2006-03" db="EMBL/GenBank/DDBJ databases">
        <authorList>
            <person name="Pinhassi J."/>
            <person name="Pedros-Alio C."/>
            <person name="Ferriera S."/>
            <person name="Johnson J."/>
            <person name="Kravitz S."/>
            <person name="Halpern A."/>
            <person name="Remington K."/>
            <person name="Beeson K."/>
            <person name="Tran B."/>
            <person name="Rogers Y.-H."/>
            <person name="Friedman R."/>
            <person name="Venter J.C."/>
        </authorList>
    </citation>
    <scope>NUCLEOTIDE SEQUENCE [LARGE SCALE GENOMIC DNA]</scope>
    <source>
        <strain evidence="10 11">RED65</strain>
    </source>
</reference>
<dbReference type="OrthoDB" id="5298556at2"/>
<proteinExistence type="inferred from homology"/>
<dbReference type="InterPro" id="IPR011922">
    <property type="entry name" value="Cell_div_FtsL"/>
</dbReference>